<dbReference type="GO" id="GO:1990498">
    <property type="term" value="C:mitotic spindle microtubule"/>
    <property type="evidence" value="ECO:0007669"/>
    <property type="project" value="TreeGrafter"/>
</dbReference>
<dbReference type="STRING" id="195883.A0A482WRS8"/>
<dbReference type="GO" id="GO:0051225">
    <property type="term" value="P:spindle assembly"/>
    <property type="evidence" value="ECO:0007669"/>
    <property type="project" value="InterPro"/>
</dbReference>
<accession>A0A482WRS8</accession>
<dbReference type="SMR" id="A0A482WRS8"/>
<evidence type="ECO:0000313" key="3">
    <source>
        <dbReference type="EMBL" id="RZF36277.1"/>
    </source>
</evidence>
<dbReference type="EMBL" id="QKKF02026665">
    <property type="protein sequence ID" value="RZF36277.1"/>
    <property type="molecule type" value="Genomic_DNA"/>
</dbReference>
<dbReference type="InParanoid" id="A0A482WRS8"/>
<dbReference type="PANTHER" id="PTHR16151:SF2">
    <property type="entry name" value="HAUS AUGMIN-LIKE COMPLEX SUBUNIT 6"/>
    <property type="match status" value="1"/>
</dbReference>
<gene>
    <name evidence="3" type="ORF">LSTR_LSTR006782</name>
</gene>
<dbReference type="InterPro" id="IPR028163">
    <property type="entry name" value="HAUS_6_N"/>
</dbReference>
<evidence type="ECO:0000313" key="4">
    <source>
        <dbReference type="Proteomes" id="UP000291343"/>
    </source>
</evidence>
<evidence type="ECO:0000256" key="1">
    <source>
        <dbReference type="SAM" id="MobiDB-lite"/>
    </source>
</evidence>
<feature type="region of interest" description="Disordered" evidence="1">
    <location>
        <begin position="555"/>
        <end position="579"/>
    </location>
</feature>
<dbReference type="AlphaFoldDB" id="A0A482WRS8"/>
<dbReference type="PANTHER" id="PTHR16151">
    <property type="entry name" value="HAUS AUGMIN-LIKE COMPLEX SUBUNIT 6"/>
    <property type="match status" value="1"/>
</dbReference>
<feature type="region of interest" description="Disordered" evidence="1">
    <location>
        <begin position="482"/>
        <end position="506"/>
    </location>
</feature>
<dbReference type="InterPro" id="IPR026797">
    <property type="entry name" value="HAUS_6"/>
</dbReference>
<comment type="caution">
    <text evidence="3">The sequence shown here is derived from an EMBL/GenBank/DDBJ whole genome shotgun (WGS) entry which is preliminary data.</text>
</comment>
<protein>
    <recommendedName>
        <fullName evidence="2">HAUS augmin-like complex subunit 6 N-terminal domain-containing protein</fullName>
    </recommendedName>
</protein>
<dbReference type="GO" id="GO:0008017">
    <property type="term" value="F:microtubule binding"/>
    <property type="evidence" value="ECO:0007669"/>
    <property type="project" value="TreeGrafter"/>
</dbReference>
<organism evidence="3 4">
    <name type="scientific">Laodelphax striatellus</name>
    <name type="common">Small brown planthopper</name>
    <name type="synonym">Delphax striatella</name>
    <dbReference type="NCBI Taxonomy" id="195883"/>
    <lineage>
        <taxon>Eukaryota</taxon>
        <taxon>Metazoa</taxon>
        <taxon>Ecdysozoa</taxon>
        <taxon>Arthropoda</taxon>
        <taxon>Hexapoda</taxon>
        <taxon>Insecta</taxon>
        <taxon>Pterygota</taxon>
        <taxon>Neoptera</taxon>
        <taxon>Paraneoptera</taxon>
        <taxon>Hemiptera</taxon>
        <taxon>Auchenorrhyncha</taxon>
        <taxon>Fulgoroidea</taxon>
        <taxon>Delphacidae</taxon>
        <taxon>Criomorphinae</taxon>
        <taxon>Laodelphax</taxon>
    </lineage>
</organism>
<dbReference type="OrthoDB" id="5575722at2759"/>
<dbReference type="GO" id="GO:0070652">
    <property type="term" value="C:HAUS complex"/>
    <property type="evidence" value="ECO:0007669"/>
    <property type="project" value="InterPro"/>
</dbReference>
<proteinExistence type="predicted"/>
<name>A0A482WRS8_LAOST</name>
<dbReference type="Pfam" id="PF14661">
    <property type="entry name" value="HAUS6_N"/>
    <property type="match status" value="1"/>
</dbReference>
<evidence type="ECO:0000259" key="2">
    <source>
        <dbReference type="Pfam" id="PF14661"/>
    </source>
</evidence>
<keyword evidence="4" id="KW-1185">Reference proteome</keyword>
<dbReference type="Proteomes" id="UP000291343">
    <property type="component" value="Unassembled WGS sequence"/>
</dbReference>
<reference evidence="3 4" key="1">
    <citation type="journal article" date="2017" name="Gigascience">
        <title>Genome sequence of the small brown planthopper, Laodelphax striatellus.</title>
        <authorList>
            <person name="Zhu J."/>
            <person name="Jiang F."/>
            <person name="Wang X."/>
            <person name="Yang P."/>
            <person name="Bao Y."/>
            <person name="Zhao W."/>
            <person name="Wang W."/>
            <person name="Lu H."/>
            <person name="Wang Q."/>
            <person name="Cui N."/>
            <person name="Li J."/>
            <person name="Chen X."/>
            <person name="Luo L."/>
            <person name="Yu J."/>
            <person name="Kang L."/>
            <person name="Cui F."/>
        </authorList>
    </citation>
    <scope>NUCLEOTIDE SEQUENCE [LARGE SCALE GENOMIC DNA]</scope>
    <source>
        <strain evidence="3">Lst14</strain>
    </source>
</reference>
<feature type="domain" description="HAUS augmin-like complex subunit 6 N-terminal" evidence="2">
    <location>
        <begin position="24"/>
        <end position="242"/>
    </location>
</feature>
<sequence length="602" mass="67571">MAHHIIGNDGLLNPHKILHGNISLLLNFYPPPDDQFKDAFKENMFMLPNKKGFFQVTNYINSTIDKQKWNSIITWPVINNKDEMKFRRAVVKFTADLNSMYDVPVVPTLVPSVLISPGGLQVAKFILKLSEYAIRKYMEESLGIENTLQCLKFNSASSSAKLKLEAVALHKNVQCLNVLEAKKRNFNYALEQKKHMQQQLLKIRASNADIEREIIQEAPDNNSQEHVEQWSNELNKRIEKRQNYVDYLAGIVPIDVPLLFLKLALELKSSESKHGDSQLTSSVQRIESEISLERMSLELIEKDILSHIAESQKAISDLEPKAFSSIIDEEKIPDEIKNYAASPALSFAKTNPNARRLPIACPPRENSILDWVKNNLFKETDKVPSNRNTPLKRDTVSLIPKKGLIVKKPSGLSMQSTQSPIRLQNNLQKGPETPKRNSLGPVRRLIQEVKTETPKPKSLEDEGSIVLPHDLSVSTASPCNSPMCVSPDSTPKGLSWQPAVPSPVSNSTAVSSITSPNTWAEQNEIDFFSSTPLFMIHNTSVCSSTAEKQSQDICQSSPSGAVHLPADMNTTGNKHRKMRPSLENIIARYKALKRNQQEQSNE</sequence>